<organism evidence="2 3">
    <name type="scientific">Populus tomentosa</name>
    <name type="common">Chinese white poplar</name>
    <dbReference type="NCBI Taxonomy" id="118781"/>
    <lineage>
        <taxon>Eukaryota</taxon>
        <taxon>Viridiplantae</taxon>
        <taxon>Streptophyta</taxon>
        <taxon>Embryophyta</taxon>
        <taxon>Tracheophyta</taxon>
        <taxon>Spermatophyta</taxon>
        <taxon>Magnoliopsida</taxon>
        <taxon>eudicotyledons</taxon>
        <taxon>Gunneridae</taxon>
        <taxon>Pentapetalae</taxon>
        <taxon>rosids</taxon>
        <taxon>fabids</taxon>
        <taxon>Malpighiales</taxon>
        <taxon>Salicaceae</taxon>
        <taxon>Saliceae</taxon>
        <taxon>Populus</taxon>
    </lineage>
</organism>
<dbReference type="AlphaFoldDB" id="A0A8X8IXW9"/>
<dbReference type="EMBL" id="JAAWWB010000001">
    <property type="protein sequence ID" value="KAG6792168.1"/>
    <property type="molecule type" value="Genomic_DNA"/>
</dbReference>
<sequence length="112" mass="12194">MASLFIVHVNGDTSPPLDHQKLISDGRYHDQMQALKHSLLTRRQLATPPISSSPAPAPQCGEYLLSIIVVMLQATLQPPGSRPRVYQVTSYGADPTGKSDSTETLESYSRCA</sequence>
<comment type="caution">
    <text evidence="2">The sequence shown here is derived from an EMBL/GenBank/DDBJ whole genome shotgun (WGS) entry which is preliminary data.</text>
</comment>
<protein>
    <submittedName>
        <fullName evidence="2">Uncharacterized protein</fullName>
    </submittedName>
</protein>
<feature type="compositionally biased region" description="Polar residues" evidence="1">
    <location>
        <begin position="98"/>
        <end position="112"/>
    </location>
</feature>
<accession>A0A8X8IXW9</accession>
<feature type="region of interest" description="Disordered" evidence="1">
    <location>
        <begin position="79"/>
        <end position="112"/>
    </location>
</feature>
<proteinExistence type="predicted"/>
<reference evidence="2" key="1">
    <citation type="journal article" date="2020" name="bioRxiv">
        <title>Hybrid origin of Populus tomentosa Carr. identified through genome sequencing and phylogenomic analysis.</title>
        <authorList>
            <person name="An X."/>
            <person name="Gao K."/>
            <person name="Chen Z."/>
            <person name="Li J."/>
            <person name="Yang X."/>
            <person name="Yang X."/>
            <person name="Zhou J."/>
            <person name="Guo T."/>
            <person name="Zhao T."/>
            <person name="Huang S."/>
            <person name="Miao D."/>
            <person name="Khan W.U."/>
            <person name="Rao P."/>
            <person name="Ye M."/>
            <person name="Lei B."/>
            <person name="Liao W."/>
            <person name="Wang J."/>
            <person name="Ji L."/>
            <person name="Li Y."/>
            <person name="Guo B."/>
            <person name="Mustafa N.S."/>
            <person name="Li S."/>
            <person name="Yun Q."/>
            <person name="Keller S.R."/>
            <person name="Mao J."/>
            <person name="Zhang R."/>
            <person name="Strauss S.H."/>
        </authorList>
    </citation>
    <scope>NUCLEOTIDE SEQUENCE</scope>
    <source>
        <strain evidence="2">GM15</strain>
        <tissue evidence="2">Leaf</tissue>
    </source>
</reference>
<evidence type="ECO:0000313" key="3">
    <source>
        <dbReference type="Proteomes" id="UP000886885"/>
    </source>
</evidence>
<keyword evidence="3" id="KW-1185">Reference proteome</keyword>
<name>A0A8X8IXW9_POPTO</name>
<dbReference type="Proteomes" id="UP000886885">
    <property type="component" value="Chromosome 1A"/>
</dbReference>
<evidence type="ECO:0000313" key="2">
    <source>
        <dbReference type="EMBL" id="KAG6792168.1"/>
    </source>
</evidence>
<evidence type="ECO:0000256" key="1">
    <source>
        <dbReference type="SAM" id="MobiDB-lite"/>
    </source>
</evidence>
<gene>
    <name evidence="2" type="ORF">POTOM_001311</name>
</gene>